<comment type="caution">
    <text evidence="7">The sequence shown here is derived from an EMBL/GenBank/DDBJ whole genome shotgun (WGS) entry which is preliminary data.</text>
</comment>
<dbReference type="GO" id="GO:0005662">
    <property type="term" value="C:DNA replication factor A complex"/>
    <property type="evidence" value="ECO:0007669"/>
    <property type="project" value="EnsemblFungi"/>
</dbReference>
<evidence type="ECO:0000259" key="6">
    <source>
        <dbReference type="Pfam" id="PF08784"/>
    </source>
</evidence>
<dbReference type="GO" id="GO:0006289">
    <property type="term" value="P:nucleotide-excision repair"/>
    <property type="evidence" value="ECO:0007669"/>
    <property type="project" value="TreeGrafter"/>
</dbReference>
<evidence type="ECO:0000313" key="7">
    <source>
        <dbReference type="EMBL" id="OLL22241.1"/>
    </source>
</evidence>
<feature type="domain" description="Replication protein A C-terminal" evidence="6">
    <location>
        <begin position="225"/>
        <end position="326"/>
    </location>
</feature>
<evidence type="ECO:0000256" key="1">
    <source>
        <dbReference type="ARBA" id="ARBA00004123"/>
    </source>
</evidence>
<dbReference type="InterPro" id="IPR014892">
    <property type="entry name" value="RPA_C"/>
</dbReference>
<dbReference type="GO" id="GO:0000781">
    <property type="term" value="C:chromosome, telomeric region"/>
    <property type="evidence" value="ECO:0007669"/>
    <property type="project" value="TreeGrafter"/>
</dbReference>
<dbReference type="OrthoDB" id="25571at2759"/>
<dbReference type="PANTHER" id="PTHR13989:SF16">
    <property type="entry name" value="REPLICATION PROTEIN A2"/>
    <property type="match status" value="1"/>
</dbReference>
<dbReference type="Gene3D" id="2.40.50.140">
    <property type="entry name" value="Nucleic acid-binding proteins"/>
    <property type="match status" value="1"/>
</dbReference>
<dbReference type="GO" id="GO:0003697">
    <property type="term" value="F:single-stranded DNA binding"/>
    <property type="evidence" value="ECO:0007669"/>
    <property type="project" value="EnsemblFungi"/>
</dbReference>
<accession>A0A1U7LI86</accession>
<gene>
    <name evidence="7" type="ORF">NEOLI_005209</name>
</gene>
<dbReference type="AlphaFoldDB" id="A0A1U7LI86"/>
<dbReference type="GO" id="GO:0005736">
    <property type="term" value="C:RNA polymerase I complex"/>
    <property type="evidence" value="ECO:0007669"/>
    <property type="project" value="EnsemblFungi"/>
</dbReference>
<evidence type="ECO:0000256" key="3">
    <source>
        <dbReference type="ARBA" id="ARBA00023125"/>
    </source>
</evidence>
<dbReference type="InterPro" id="IPR012340">
    <property type="entry name" value="NA-bd_OB-fold"/>
</dbReference>
<keyword evidence="8" id="KW-1185">Reference proteome</keyword>
<dbReference type="STRING" id="1198029.A0A1U7LI86"/>
<dbReference type="Proteomes" id="UP000186594">
    <property type="component" value="Unassembled WGS sequence"/>
</dbReference>
<dbReference type="InterPro" id="IPR036388">
    <property type="entry name" value="WH-like_DNA-bd_sf"/>
</dbReference>
<sequence>MQLIHPITRTHWEKTHEISRPQPSLEEIYRQNDGLGGYSNNYNPYQSANYNSGGPQDGGGFMNNNATSNPFESPGNASPGSGGKVTTSLIISLTKQRSSGNTTRVVTIKQILEASQIHPDAEFRIDNAEIGYVTFVGQIRNVAMASTNVTYRIEDGTGLIEVKQWLDSDTTDLDRRNELSNDMYVRVVGQLKSFSGKRHVGSHHIRRITDMNEVHYHFLEATTIHLYFTRGPIDGTHPKHESSSMMMQGIQNTGASQGYNNNAGIEQKIAEHKLPPYHAQIMRVIMNQPASNEGVPMNIIAQNVKGGDLRVAVEELLQDGLLYTTI</sequence>
<dbReference type="OMA" id="SFGNKRY"/>
<evidence type="ECO:0000256" key="5">
    <source>
        <dbReference type="SAM" id="MobiDB-lite"/>
    </source>
</evidence>
<reference evidence="7 8" key="1">
    <citation type="submission" date="2016-04" db="EMBL/GenBank/DDBJ databases">
        <title>Evolutionary innovation and constraint leading to complex multicellularity in the Ascomycota.</title>
        <authorList>
            <person name="Cisse O."/>
            <person name="Nguyen A."/>
            <person name="Hewitt D.A."/>
            <person name="Jedd G."/>
            <person name="Stajich J.E."/>
        </authorList>
    </citation>
    <scope>NUCLEOTIDE SEQUENCE [LARGE SCALE GENOMIC DNA]</scope>
    <source>
        <strain evidence="7 8">DAH-3</strain>
    </source>
</reference>
<dbReference type="EMBL" id="LXFE01003659">
    <property type="protein sequence ID" value="OLL22241.1"/>
    <property type="molecule type" value="Genomic_DNA"/>
</dbReference>
<feature type="compositionally biased region" description="Polar residues" evidence="5">
    <location>
        <begin position="38"/>
        <end position="54"/>
    </location>
</feature>
<name>A0A1U7LI86_NEOID</name>
<feature type="compositionally biased region" description="Polar residues" evidence="5">
    <location>
        <begin position="62"/>
        <end position="84"/>
    </location>
</feature>
<dbReference type="GO" id="GO:0006260">
    <property type="term" value="P:DNA replication"/>
    <property type="evidence" value="ECO:0007669"/>
    <property type="project" value="TreeGrafter"/>
</dbReference>
<dbReference type="PANTHER" id="PTHR13989">
    <property type="entry name" value="REPLICATION PROTEIN A-RELATED"/>
    <property type="match status" value="1"/>
</dbReference>
<dbReference type="GO" id="GO:0000724">
    <property type="term" value="P:double-strand break repair via homologous recombination"/>
    <property type="evidence" value="ECO:0007669"/>
    <property type="project" value="TreeGrafter"/>
</dbReference>
<dbReference type="GO" id="GO:0035861">
    <property type="term" value="C:site of double-strand break"/>
    <property type="evidence" value="ECO:0007669"/>
    <property type="project" value="EnsemblFungi"/>
</dbReference>
<feature type="region of interest" description="Disordered" evidence="5">
    <location>
        <begin position="37"/>
        <end position="84"/>
    </location>
</feature>
<keyword evidence="3" id="KW-0238">DNA-binding</keyword>
<dbReference type="SUPFAM" id="SSF50249">
    <property type="entry name" value="Nucleic acid-binding proteins"/>
    <property type="match status" value="1"/>
</dbReference>
<dbReference type="CDD" id="cd04478">
    <property type="entry name" value="RPA2_DBD_D"/>
    <property type="match status" value="1"/>
</dbReference>
<evidence type="ECO:0000256" key="2">
    <source>
        <dbReference type="ARBA" id="ARBA00007815"/>
    </source>
</evidence>
<dbReference type="InterPro" id="IPR040260">
    <property type="entry name" value="RFA2-like"/>
</dbReference>
<keyword evidence="4" id="KW-0539">Nucleus</keyword>
<comment type="subcellular location">
    <subcellularLocation>
        <location evidence="1">Nucleus</location>
    </subcellularLocation>
</comment>
<comment type="similarity">
    <text evidence="2">Belongs to the replication factor A protein 2 family.</text>
</comment>
<evidence type="ECO:0000313" key="8">
    <source>
        <dbReference type="Proteomes" id="UP000186594"/>
    </source>
</evidence>
<organism evidence="7 8">
    <name type="scientific">Neolecta irregularis (strain DAH-3)</name>
    <dbReference type="NCBI Taxonomy" id="1198029"/>
    <lineage>
        <taxon>Eukaryota</taxon>
        <taxon>Fungi</taxon>
        <taxon>Dikarya</taxon>
        <taxon>Ascomycota</taxon>
        <taxon>Taphrinomycotina</taxon>
        <taxon>Neolectales</taxon>
        <taxon>Neolectaceae</taxon>
        <taxon>Neolecta</taxon>
    </lineage>
</organism>
<proteinExistence type="inferred from homology"/>
<protein>
    <submittedName>
        <fullName evidence="7">Replication factor A protein 2</fullName>
    </submittedName>
</protein>
<feature type="non-terminal residue" evidence="7">
    <location>
        <position position="326"/>
    </location>
</feature>
<evidence type="ECO:0000256" key="4">
    <source>
        <dbReference type="ARBA" id="ARBA00023242"/>
    </source>
</evidence>
<dbReference type="Gene3D" id="1.10.10.10">
    <property type="entry name" value="Winged helix-like DNA-binding domain superfamily/Winged helix DNA-binding domain"/>
    <property type="match status" value="1"/>
</dbReference>
<dbReference type="Pfam" id="PF08784">
    <property type="entry name" value="RPA_C"/>
    <property type="match status" value="1"/>
</dbReference>